<dbReference type="STRING" id="550540.Fbal_2175"/>
<keyword evidence="7" id="KW-1185">Reference proteome</keyword>
<dbReference type="Gene3D" id="1.10.10.60">
    <property type="entry name" value="Homeodomain-like"/>
    <property type="match status" value="1"/>
</dbReference>
<sequence length="236" mass="26529">MVDKRSGRQSAEAAEQTKKSILCAAADLFSQKGFDKVSVREISEVAGVSHGLIRHHFGSKEQIWHRICDEIHLYIQGLMETLVEEADPNLPPNERLFEMMIRLMASLLVDPRPSRLAASAMGSKEELFDYLYDLTGKTEKAFAMELERAQAAGYLTDSSMEELKWFCCLFSDAPATLRPLLSQTYGPEQDKALLEHWRLFARLLAPMLGIDKSAIPEPANLRELMVCGTCEPDHVV</sequence>
<dbReference type="GeneID" id="67182375"/>
<evidence type="ECO:0000313" key="7">
    <source>
        <dbReference type="Proteomes" id="UP000006683"/>
    </source>
</evidence>
<keyword evidence="2 4" id="KW-0238">DNA-binding</keyword>
<name>E1SVP7_FERBD</name>
<evidence type="ECO:0000256" key="3">
    <source>
        <dbReference type="ARBA" id="ARBA00023163"/>
    </source>
</evidence>
<dbReference type="eggNOG" id="COG1309">
    <property type="taxonomic scope" value="Bacteria"/>
</dbReference>
<dbReference type="OrthoDB" id="9151800at2"/>
<keyword evidence="3" id="KW-0804">Transcription</keyword>
<dbReference type="EMBL" id="CP002209">
    <property type="protein sequence ID" value="ADN76378.1"/>
    <property type="molecule type" value="Genomic_DNA"/>
</dbReference>
<dbReference type="Gene3D" id="1.10.357.10">
    <property type="entry name" value="Tetracycline Repressor, domain 2"/>
    <property type="match status" value="1"/>
</dbReference>
<evidence type="ECO:0000256" key="1">
    <source>
        <dbReference type="ARBA" id="ARBA00023015"/>
    </source>
</evidence>
<dbReference type="GO" id="GO:0000976">
    <property type="term" value="F:transcription cis-regulatory region binding"/>
    <property type="evidence" value="ECO:0007669"/>
    <property type="project" value="TreeGrafter"/>
</dbReference>
<dbReference type="InterPro" id="IPR009057">
    <property type="entry name" value="Homeodomain-like_sf"/>
</dbReference>
<dbReference type="InterPro" id="IPR001647">
    <property type="entry name" value="HTH_TetR"/>
</dbReference>
<dbReference type="PRINTS" id="PR00455">
    <property type="entry name" value="HTHTETR"/>
</dbReference>
<dbReference type="AlphaFoldDB" id="E1SVP7"/>
<feature type="DNA-binding region" description="H-T-H motif" evidence="4">
    <location>
        <begin position="38"/>
        <end position="57"/>
    </location>
</feature>
<proteinExistence type="predicted"/>
<dbReference type="Pfam" id="PF00440">
    <property type="entry name" value="TetR_N"/>
    <property type="match status" value="1"/>
</dbReference>
<dbReference type="PANTHER" id="PTHR30055">
    <property type="entry name" value="HTH-TYPE TRANSCRIPTIONAL REGULATOR RUTR"/>
    <property type="match status" value="1"/>
</dbReference>
<dbReference type="PROSITE" id="PS50977">
    <property type="entry name" value="HTH_TETR_2"/>
    <property type="match status" value="1"/>
</dbReference>
<dbReference type="KEGG" id="fbl:Fbal_2175"/>
<keyword evidence="1" id="KW-0805">Transcription regulation</keyword>
<dbReference type="Proteomes" id="UP000006683">
    <property type="component" value="Chromosome"/>
</dbReference>
<evidence type="ECO:0000313" key="6">
    <source>
        <dbReference type="EMBL" id="ADN76378.1"/>
    </source>
</evidence>
<feature type="domain" description="HTH tetR-type" evidence="5">
    <location>
        <begin position="15"/>
        <end position="75"/>
    </location>
</feature>
<dbReference type="GO" id="GO:0003700">
    <property type="term" value="F:DNA-binding transcription factor activity"/>
    <property type="evidence" value="ECO:0007669"/>
    <property type="project" value="TreeGrafter"/>
</dbReference>
<dbReference type="HOGENOM" id="CLU_069356_1_3_6"/>
<dbReference type="RefSeq" id="WP_013345684.1">
    <property type="nucleotide sequence ID" value="NC_014541.1"/>
</dbReference>
<reference evidence="6 7" key="1">
    <citation type="journal article" date="2010" name="Stand. Genomic Sci.">
        <title>Complete genome sequence of Ferrimonas balearica type strain (PAT).</title>
        <authorList>
            <person name="Nolan M."/>
            <person name="Sikorski J."/>
            <person name="Davenport K."/>
            <person name="Lucas S."/>
            <person name="Glavina Del Rio T."/>
            <person name="Tice H."/>
            <person name="Cheng J."/>
            <person name="Goodwin L."/>
            <person name="Pitluck S."/>
            <person name="Liolios K."/>
            <person name="Ivanova N."/>
            <person name="Mavromatis K."/>
            <person name="Ovchinnikova G."/>
            <person name="Pati A."/>
            <person name="Chen A."/>
            <person name="Palaniappan K."/>
            <person name="Land M."/>
            <person name="Hauser L."/>
            <person name="Chang Y."/>
            <person name="Jeffries C."/>
            <person name="Tapia R."/>
            <person name="Brettin T."/>
            <person name="Detter J."/>
            <person name="Han C."/>
            <person name="Yasawong M."/>
            <person name="Rohde M."/>
            <person name="Tindall B."/>
            <person name="Goker M."/>
            <person name="Woyke T."/>
            <person name="Bristow J."/>
            <person name="Eisen J."/>
            <person name="Markowitz V."/>
            <person name="Hugenholtz P."/>
            <person name="Kyrpides N."/>
            <person name="Klenk H."/>
            <person name="Lapidus A."/>
        </authorList>
    </citation>
    <scope>NUCLEOTIDE SEQUENCE [LARGE SCALE GENOMIC DNA]</scope>
    <source>
        <strain evidence="7">DSM 9799 / CCM 4581 / KCTC 23876 / PAT</strain>
    </source>
</reference>
<dbReference type="PROSITE" id="PS01081">
    <property type="entry name" value="HTH_TETR_1"/>
    <property type="match status" value="1"/>
</dbReference>
<evidence type="ECO:0000256" key="4">
    <source>
        <dbReference type="PROSITE-ProRule" id="PRU00335"/>
    </source>
</evidence>
<evidence type="ECO:0000259" key="5">
    <source>
        <dbReference type="PROSITE" id="PS50977"/>
    </source>
</evidence>
<evidence type="ECO:0000256" key="2">
    <source>
        <dbReference type="ARBA" id="ARBA00023125"/>
    </source>
</evidence>
<protein>
    <submittedName>
        <fullName evidence="6">Transcriptional regulator, TetR family</fullName>
    </submittedName>
</protein>
<dbReference type="SUPFAM" id="SSF46689">
    <property type="entry name" value="Homeodomain-like"/>
    <property type="match status" value="1"/>
</dbReference>
<organism evidence="6 7">
    <name type="scientific">Ferrimonas balearica (strain DSM 9799 / CCM 4581 / KCTC 23876 / PAT)</name>
    <dbReference type="NCBI Taxonomy" id="550540"/>
    <lineage>
        <taxon>Bacteria</taxon>
        <taxon>Pseudomonadati</taxon>
        <taxon>Pseudomonadota</taxon>
        <taxon>Gammaproteobacteria</taxon>
        <taxon>Alteromonadales</taxon>
        <taxon>Ferrimonadaceae</taxon>
        <taxon>Ferrimonas</taxon>
    </lineage>
</organism>
<gene>
    <name evidence="6" type="ordered locus">Fbal_2175</name>
</gene>
<dbReference type="InterPro" id="IPR050109">
    <property type="entry name" value="HTH-type_TetR-like_transc_reg"/>
</dbReference>
<accession>E1SVP7</accession>
<dbReference type="PANTHER" id="PTHR30055:SF234">
    <property type="entry name" value="HTH-TYPE TRANSCRIPTIONAL REGULATOR BETI"/>
    <property type="match status" value="1"/>
</dbReference>
<dbReference type="InterPro" id="IPR023772">
    <property type="entry name" value="DNA-bd_HTH_TetR-type_CS"/>
</dbReference>